<dbReference type="Proteomes" id="UP000050761">
    <property type="component" value="Unassembled WGS sequence"/>
</dbReference>
<evidence type="ECO:0000313" key="4">
    <source>
        <dbReference type="WBParaSite" id="HPBE_0001702201-mRNA-1"/>
    </source>
</evidence>
<keyword evidence="3" id="KW-1185">Reference proteome</keyword>
<dbReference type="EMBL" id="UZAH01029753">
    <property type="protein sequence ID" value="VDP07711.1"/>
    <property type="molecule type" value="Genomic_DNA"/>
</dbReference>
<dbReference type="OrthoDB" id="5875217at2759"/>
<feature type="chain" id="PRO_5044551874" evidence="1">
    <location>
        <begin position="20"/>
        <end position="197"/>
    </location>
</feature>
<evidence type="ECO:0000313" key="3">
    <source>
        <dbReference type="Proteomes" id="UP000050761"/>
    </source>
</evidence>
<organism evidence="3 4">
    <name type="scientific">Heligmosomoides polygyrus</name>
    <name type="common">Parasitic roundworm</name>
    <dbReference type="NCBI Taxonomy" id="6339"/>
    <lineage>
        <taxon>Eukaryota</taxon>
        <taxon>Metazoa</taxon>
        <taxon>Ecdysozoa</taxon>
        <taxon>Nematoda</taxon>
        <taxon>Chromadorea</taxon>
        <taxon>Rhabditida</taxon>
        <taxon>Rhabditina</taxon>
        <taxon>Rhabditomorpha</taxon>
        <taxon>Strongyloidea</taxon>
        <taxon>Heligmosomidae</taxon>
        <taxon>Heligmosomoides</taxon>
    </lineage>
</organism>
<reference evidence="4" key="2">
    <citation type="submission" date="2019-09" db="UniProtKB">
        <authorList>
            <consortium name="WormBaseParasite"/>
        </authorList>
    </citation>
    <scope>IDENTIFICATION</scope>
</reference>
<name>A0A183G5T8_HELPZ</name>
<evidence type="ECO:0000256" key="1">
    <source>
        <dbReference type="SAM" id="SignalP"/>
    </source>
</evidence>
<reference evidence="2 3" key="1">
    <citation type="submission" date="2018-11" db="EMBL/GenBank/DDBJ databases">
        <authorList>
            <consortium name="Pathogen Informatics"/>
        </authorList>
    </citation>
    <scope>NUCLEOTIDE SEQUENCE [LARGE SCALE GENOMIC DNA]</scope>
</reference>
<accession>A0A183G5T8</accession>
<protein>
    <submittedName>
        <fullName evidence="2 4">Uncharacterized protein</fullName>
    </submittedName>
</protein>
<feature type="signal peptide" evidence="1">
    <location>
        <begin position="1"/>
        <end position="19"/>
    </location>
</feature>
<sequence>MRRHSASLVFLLLTLSVAGSVGNVDWCQYFRLLKRDHMRPECNGIFRLRLARRRGELSPNNSQGFRSVVCQNTPCQARISFDGADYSSTIKGSRSSGASLVFSFNVALMELLEPSKHCPSLDNLIYYSSTCVLSGHSCRVPMLVLMKEAFTNSDSVSFHFRLKNFPRNQNGRTTKVASRVYTDRFHIVKRAGELMRK</sequence>
<accession>A0A3P8A9G5</accession>
<dbReference type="AlphaFoldDB" id="A0A183G5T8"/>
<proteinExistence type="predicted"/>
<keyword evidence="1" id="KW-0732">Signal</keyword>
<gene>
    <name evidence="2" type="ORF">HPBE_LOCUS17021</name>
</gene>
<evidence type="ECO:0000313" key="2">
    <source>
        <dbReference type="EMBL" id="VDP07711.1"/>
    </source>
</evidence>
<dbReference type="WBParaSite" id="HPBE_0001702201-mRNA-1">
    <property type="protein sequence ID" value="HPBE_0001702201-mRNA-1"/>
    <property type="gene ID" value="HPBE_0001702201"/>
</dbReference>